<dbReference type="RefSeq" id="WP_231336541.1">
    <property type="nucleotide sequence ID" value="NZ_CP059572.1"/>
</dbReference>
<dbReference type="Proteomes" id="UP001049518">
    <property type="component" value="Chromosome"/>
</dbReference>
<protein>
    <submittedName>
        <fullName evidence="1">Uncharacterized protein</fullName>
    </submittedName>
</protein>
<name>A0ABX8R4A2_9ACTN</name>
<gene>
    <name evidence="1" type="ORF">AGRA3207_007484</name>
</gene>
<accession>A0ABX8R4A2</accession>
<evidence type="ECO:0000313" key="2">
    <source>
        <dbReference type="Proteomes" id="UP001049518"/>
    </source>
</evidence>
<dbReference type="EMBL" id="CP059572">
    <property type="protein sequence ID" value="QXJ25915.1"/>
    <property type="molecule type" value="Genomic_DNA"/>
</dbReference>
<keyword evidence="2" id="KW-1185">Reference proteome</keyword>
<sequence length="121" mass="12881">MLTQRGKVLDQKVAGIGQIPHMTGRRLQSLDGPLAQVPVVGPRSDQVSGGELVEALGHGMKSVEQCAAVFEADPVGTGQLIVEQSRKWHALDPPVSEFGDDARRISLCLIGQASEVLDRAT</sequence>
<reference evidence="1" key="1">
    <citation type="submission" date="2020-07" db="EMBL/GenBank/DDBJ databases">
        <authorList>
            <person name="Tarantini F.S."/>
            <person name="Hong K.W."/>
            <person name="Chan K.G."/>
        </authorList>
    </citation>
    <scope>NUCLEOTIDE SEQUENCE</scope>
    <source>
        <strain evidence="1">32-07</strain>
    </source>
</reference>
<evidence type="ECO:0000313" key="1">
    <source>
        <dbReference type="EMBL" id="QXJ25915.1"/>
    </source>
</evidence>
<proteinExistence type="predicted"/>
<organism evidence="1 2">
    <name type="scientific">Actinomadura graeca</name>
    <dbReference type="NCBI Taxonomy" id="2750812"/>
    <lineage>
        <taxon>Bacteria</taxon>
        <taxon>Bacillati</taxon>
        <taxon>Actinomycetota</taxon>
        <taxon>Actinomycetes</taxon>
        <taxon>Streptosporangiales</taxon>
        <taxon>Thermomonosporaceae</taxon>
        <taxon>Actinomadura</taxon>
    </lineage>
</organism>